<gene>
    <name evidence="1" type="ORF">LO80_02845</name>
</gene>
<sequence length="779" mass="88138">MKLYQILIIVLGSGFCYATSLEINKTSPTTNFKISEAWSDLIDPNANGVVLGGTYNMIKGTYNPDAVVNFSEMYLDDDISVDQSSSRLEQKANMNSSMTSSSNMLAIHAAGESSTSMPGAGASVGMAASSAFENSELNQGIRISVNEMAYGNTYKISDITIDKYIKQEVKDYADKVKNNEASVLDFINRYGNFIVTRVTGKAVARAYLDLFFSDSSSSSSLAIETWGSGGTPFASAKFAGGLETALATNNSDLNVNFNFETIPADNKSTVKEELTDLQKIANDYKTIPTGTSKSDIQNFLTDFKNQSSNTGLAMKEAADGENTNRNIDTTRQNKQQAIYSTDSYIRNLIQRDNINLRSSVSPSELMKGYVPTYIVLTPWYKIKGFEHINFNGSGEFNNRQLTDAYRLLFEQMNLIKKAEFVLGLPEYLISESKNYSIRLELPKIIEMEKNILTDMNNELVKLLNEQIKFYQENNSDSSFELLYKYNNTIKNIKNKHLYSAKEQSFDTWLHKINNYIYDGYLTTILSQDRLAQQRLIHDIDYIEIKYEAEDLKSRLTPEQYDRFRYGHPNAPGARFVFEAYHPDASTPTANTKIQFLLIPRYDDSATFDNYTIFELEDRGEEGTAFGVLGASDSSHENEQRHNALGFCKVSDLEYITDTNGYKSYTCSSRDWIKKQPVSNWYKLSYKEKVYNNQQNQDEICFDNLTFVEGTTNEESIAIKNYLIGPTPDFDWDQYKPSLTIANHDGTLCFRPKIKNDEIVTSNLYRTISYSDFTNSSSLS</sequence>
<proteinExistence type="predicted"/>
<keyword evidence="2" id="KW-1185">Reference proteome</keyword>
<accession>A0A097EN79</accession>
<organism evidence="1 2">
    <name type="scientific">Candidatus Francisella endociliophora</name>
    <dbReference type="NCBI Taxonomy" id="653937"/>
    <lineage>
        <taxon>Bacteria</taxon>
        <taxon>Pseudomonadati</taxon>
        <taxon>Pseudomonadota</taxon>
        <taxon>Gammaproteobacteria</taxon>
        <taxon>Thiotrichales</taxon>
        <taxon>Francisellaceae</taxon>
        <taxon>Francisella</taxon>
    </lineage>
</organism>
<evidence type="ECO:0000313" key="1">
    <source>
        <dbReference type="EMBL" id="AIT09019.1"/>
    </source>
</evidence>
<dbReference type="EMBL" id="CP009574">
    <property type="protein sequence ID" value="AIT09019.1"/>
    <property type="molecule type" value="Genomic_DNA"/>
</dbReference>
<evidence type="ECO:0000313" key="2">
    <source>
        <dbReference type="Proteomes" id="UP000029672"/>
    </source>
</evidence>
<evidence type="ECO:0008006" key="3">
    <source>
        <dbReference type="Google" id="ProtNLM"/>
    </source>
</evidence>
<dbReference type="RefSeq" id="WP_040008356.1">
    <property type="nucleotide sequence ID" value="NZ_CP009574.1"/>
</dbReference>
<dbReference type="HOGENOM" id="CLU_359330_0_0_6"/>
<protein>
    <recommendedName>
        <fullName evidence="3">MACPF domain-containing protein</fullName>
    </recommendedName>
</protein>
<dbReference type="Proteomes" id="UP000029672">
    <property type="component" value="Chromosome"/>
</dbReference>
<name>A0A097EN79_9GAMM</name>
<dbReference type="AlphaFoldDB" id="A0A097EN79"/>
<dbReference type="STRING" id="1547445.LO80_02845"/>
<reference evidence="1 2" key="1">
    <citation type="submission" date="2014-10" db="EMBL/GenBank/DDBJ databases">
        <title>Whole genome sequence of Francisella endociliophora strain FSC1006, isolated from a laboratory culture of the marine ciliate Euplotes raikovi.</title>
        <authorList>
            <person name="Granberg M."/>
            <person name="Backman S."/>
            <person name="Lundmark E."/>
            <person name="Nilsson E."/>
            <person name="Karlsson E."/>
            <person name="Thelaus J."/>
            <person name="Ohrman C."/>
            <person name="Larkeryd A."/>
            <person name="Stenberg P."/>
        </authorList>
    </citation>
    <scope>NUCLEOTIDE SEQUENCE [LARGE SCALE GENOMIC DNA]</scope>
    <source>
        <strain evidence="1 2">FSC1006</strain>
    </source>
</reference>
<dbReference type="KEGG" id="frf:LO80_02845"/>